<dbReference type="SUPFAM" id="SSF51430">
    <property type="entry name" value="NAD(P)-linked oxidoreductase"/>
    <property type="match status" value="1"/>
</dbReference>
<dbReference type="InterPro" id="IPR036812">
    <property type="entry name" value="NAD(P)_OxRdtase_dom_sf"/>
</dbReference>
<dbReference type="RefSeq" id="WP_172244810.1">
    <property type="nucleotide sequence ID" value="NZ_BMDD01000003.1"/>
</dbReference>
<organism evidence="3 4">
    <name type="scientific">Saccharibacillus endophyticus</name>
    <dbReference type="NCBI Taxonomy" id="2060666"/>
    <lineage>
        <taxon>Bacteria</taxon>
        <taxon>Bacillati</taxon>
        <taxon>Bacillota</taxon>
        <taxon>Bacilli</taxon>
        <taxon>Bacillales</taxon>
        <taxon>Paenibacillaceae</taxon>
        <taxon>Saccharibacillus</taxon>
    </lineage>
</organism>
<evidence type="ECO:0000256" key="1">
    <source>
        <dbReference type="ARBA" id="ARBA00023002"/>
    </source>
</evidence>
<sequence>MEYLKTQKNDIQVSRMGLGCMRMSMSNHPADEQESISTIHAALDSGINFLNTGDFYGIGHNESLIGRAIKDYDRDKAFISVKFGGLLGPNGLPYGIDSRPLAIKNYLTYSLKRLGVDYIDLYEPGRLDPEIPVEETLGPIAEMVKEGYIRHIGLTEVDAETLRRAHAVHPISLVEQEYSLFKRNIEKELLPTARELGIGVVAFGILSHGLISKERIEEMKKRPAFPGMNLDKNLLLLETVNEIAEEKQITVPQLLTAWVLTQGEDIMPLIGARKVSQFEESMKALDVKLNEIDLERINKAFPADTNGDDGHVFKFKNGLIVR</sequence>
<dbReference type="InterPro" id="IPR023210">
    <property type="entry name" value="NADP_OxRdtase_dom"/>
</dbReference>
<evidence type="ECO:0000259" key="2">
    <source>
        <dbReference type="Pfam" id="PF00248"/>
    </source>
</evidence>
<keyword evidence="4" id="KW-1185">Reference proteome</keyword>
<name>A0ABQ1ZW04_9BACL</name>
<accession>A0ABQ1ZW04</accession>
<protein>
    <submittedName>
        <fullName evidence="3">Oxidoreductase</fullName>
    </submittedName>
</protein>
<proteinExistence type="predicted"/>
<dbReference type="PANTHER" id="PTHR43625:SF40">
    <property type="entry name" value="ALDO-KETO REDUCTASE YAKC [NADP(+)]"/>
    <property type="match status" value="1"/>
</dbReference>
<gene>
    <name evidence="3" type="ORF">GCM10007362_29600</name>
</gene>
<evidence type="ECO:0000313" key="3">
    <source>
        <dbReference type="EMBL" id="GGH80773.1"/>
    </source>
</evidence>
<dbReference type="Proteomes" id="UP000605427">
    <property type="component" value="Unassembled WGS sequence"/>
</dbReference>
<dbReference type="EMBL" id="BMDD01000003">
    <property type="protein sequence ID" value="GGH80773.1"/>
    <property type="molecule type" value="Genomic_DNA"/>
</dbReference>
<reference evidence="4" key="1">
    <citation type="journal article" date="2019" name="Int. J. Syst. Evol. Microbiol.">
        <title>The Global Catalogue of Microorganisms (GCM) 10K type strain sequencing project: providing services to taxonomists for standard genome sequencing and annotation.</title>
        <authorList>
            <consortium name="The Broad Institute Genomics Platform"/>
            <consortium name="The Broad Institute Genome Sequencing Center for Infectious Disease"/>
            <person name="Wu L."/>
            <person name="Ma J."/>
        </authorList>
    </citation>
    <scope>NUCLEOTIDE SEQUENCE [LARGE SCALE GENOMIC DNA]</scope>
    <source>
        <strain evidence="4">CCM 8702</strain>
    </source>
</reference>
<dbReference type="Pfam" id="PF00248">
    <property type="entry name" value="Aldo_ket_red"/>
    <property type="match status" value="1"/>
</dbReference>
<dbReference type="InterPro" id="IPR050791">
    <property type="entry name" value="Aldo-Keto_reductase"/>
</dbReference>
<dbReference type="Gene3D" id="3.20.20.100">
    <property type="entry name" value="NADP-dependent oxidoreductase domain"/>
    <property type="match status" value="1"/>
</dbReference>
<keyword evidence="1" id="KW-0560">Oxidoreductase</keyword>
<feature type="domain" description="NADP-dependent oxidoreductase" evidence="2">
    <location>
        <begin position="15"/>
        <end position="299"/>
    </location>
</feature>
<comment type="caution">
    <text evidence="3">The sequence shown here is derived from an EMBL/GenBank/DDBJ whole genome shotgun (WGS) entry which is preliminary data.</text>
</comment>
<evidence type="ECO:0000313" key="4">
    <source>
        <dbReference type="Proteomes" id="UP000605427"/>
    </source>
</evidence>
<dbReference type="PANTHER" id="PTHR43625">
    <property type="entry name" value="AFLATOXIN B1 ALDEHYDE REDUCTASE"/>
    <property type="match status" value="1"/>
</dbReference>